<dbReference type="GO" id="GO:0008395">
    <property type="term" value="F:steroid hydroxylase activity"/>
    <property type="evidence" value="ECO:0007669"/>
    <property type="project" value="TreeGrafter"/>
</dbReference>
<organism evidence="11">
    <name type="scientific">Brachionus rotundiformis</name>
    <dbReference type="NCBI Taxonomy" id="96890"/>
    <lineage>
        <taxon>Eukaryota</taxon>
        <taxon>Metazoa</taxon>
        <taxon>Spiralia</taxon>
        <taxon>Gnathifera</taxon>
        <taxon>Rotifera</taxon>
        <taxon>Eurotatoria</taxon>
        <taxon>Monogononta</taxon>
        <taxon>Pseudotrocha</taxon>
        <taxon>Ploima</taxon>
        <taxon>Brachionidae</taxon>
        <taxon>Brachionus</taxon>
    </lineage>
</organism>
<evidence type="ECO:0000256" key="4">
    <source>
        <dbReference type="ARBA" id="ARBA00022723"/>
    </source>
</evidence>
<dbReference type="InterPro" id="IPR002401">
    <property type="entry name" value="Cyt_P450_E_grp-I"/>
</dbReference>
<evidence type="ECO:0000313" key="11">
    <source>
        <dbReference type="EMBL" id="QEV83815.1"/>
    </source>
</evidence>
<evidence type="ECO:0000256" key="9">
    <source>
        <dbReference type="PIRSR" id="PIRSR602401-1"/>
    </source>
</evidence>
<dbReference type="AlphaFoldDB" id="A0A5J6KJE8"/>
<dbReference type="GO" id="GO:0020037">
    <property type="term" value="F:heme binding"/>
    <property type="evidence" value="ECO:0007669"/>
    <property type="project" value="InterPro"/>
</dbReference>
<dbReference type="PRINTS" id="PR00463">
    <property type="entry name" value="EP450I"/>
</dbReference>
<proteinExistence type="evidence at transcript level"/>
<reference evidence="11" key="1">
    <citation type="submission" date="2018-08" db="EMBL/GenBank/DDBJ databases">
        <authorList>
            <person name="Lee J.-S."/>
        </authorList>
    </citation>
    <scope>NUCLEOTIDE SEQUENCE</scope>
</reference>
<dbReference type="FunFam" id="1.10.630.10:FF:000182">
    <property type="entry name" value="Cytochrome P450 3A4"/>
    <property type="match status" value="1"/>
</dbReference>
<evidence type="ECO:0000256" key="6">
    <source>
        <dbReference type="ARBA" id="ARBA00023004"/>
    </source>
</evidence>
<name>A0A5J6KJE8_9BILA</name>
<keyword evidence="7 10" id="KW-0503">Monooxygenase</keyword>
<dbReference type="InterPro" id="IPR017972">
    <property type="entry name" value="Cyt_P450_CS"/>
</dbReference>
<keyword evidence="5 10" id="KW-0560">Oxidoreductase</keyword>
<feature type="binding site" description="axial binding residue" evidence="9">
    <location>
        <position position="492"/>
    </location>
    <ligand>
        <name>heme</name>
        <dbReference type="ChEBI" id="CHEBI:30413"/>
    </ligand>
    <ligandPart>
        <name>Fe</name>
        <dbReference type="ChEBI" id="CHEBI:18248"/>
    </ligandPart>
</feature>
<evidence type="ECO:0000256" key="3">
    <source>
        <dbReference type="ARBA" id="ARBA00022617"/>
    </source>
</evidence>
<dbReference type="PANTHER" id="PTHR24302">
    <property type="entry name" value="CYTOCHROME P450 FAMILY 3"/>
    <property type="match status" value="1"/>
</dbReference>
<keyword evidence="3 9" id="KW-0349">Heme</keyword>
<dbReference type="GO" id="GO:0005506">
    <property type="term" value="F:iron ion binding"/>
    <property type="evidence" value="ECO:0007669"/>
    <property type="project" value="InterPro"/>
</dbReference>
<dbReference type="PRINTS" id="PR00385">
    <property type="entry name" value="P450"/>
</dbReference>
<dbReference type="PROSITE" id="PS00086">
    <property type="entry name" value="CYTOCHROME_P450"/>
    <property type="match status" value="1"/>
</dbReference>
<sequence>MNLIELSQSQYEIFKEFINSLKLSHSIDPILVFKISAATLLGSGLAYLFKIWNSYRFFKRLGIKNVDYKFFYGNFPDLLERKSNSNLLREWTEKYGKTYGYFEGHLPIMVTSDLDIIQEVFIKQYSNFSAKKRRLISPNDDHPSLNLINSTGVRWKRMRNIMNPTFSSAKLRELSPDLIKCTDRLIEILEQEQEQSINITNFFKRFTMDSIWNCAFGVDANIQTNQDNEYFVNCEKTFQVYGEKSIPLLIGMYFHEFRAITFSVLNLLNKLMSKIVNIESRLPLFWFMNRVFKLVDKRKKDGIRKRDYLQLLIDAEGVTNGDINLKEESFSNVQVEKKMSVDEIKQNVTLFMFAGYETTSTMLSYSAFTLAKYQDEQKKLYEEIKAFYDPDNDIKIDSDSVQKIEYLDLFIKEVMRFYPIGPMTRRCTKRTVVKGIDIPKELVISVDALSIHFDAEIWGPVDPKEFFPPRFSKEIKRHPCAFMGFGAGPRNCIGMKFAMIELKIALCKLLLKYEFLPLTPGKEELEIFEILLRIPKNGVTVTMKKRPDF</sequence>
<dbReference type="EMBL" id="MH718990">
    <property type="protein sequence ID" value="QEV83815.1"/>
    <property type="molecule type" value="mRNA"/>
</dbReference>
<dbReference type="PANTHER" id="PTHR24302:SF15">
    <property type="entry name" value="FATTY-ACID PEROXYGENASE"/>
    <property type="match status" value="1"/>
</dbReference>
<dbReference type="InterPro" id="IPR050705">
    <property type="entry name" value="Cytochrome_P450_3A"/>
</dbReference>
<dbReference type="Gene3D" id="1.10.630.10">
    <property type="entry name" value="Cytochrome P450"/>
    <property type="match status" value="1"/>
</dbReference>
<evidence type="ECO:0000256" key="8">
    <source>
        <dbReference type="ARBA" id="ARBA00043906"/>
    </source>
</evidence>
<comment type="cofactor">
    <cofactor evidence="1 9">
        <name>heme</name>
        <dbReference type="ChEBI" id="CHEBI:30413"/>
    </cofactor>
</comment>
<comment type="function">
    <text evidence="8">Cytochromes P450 are a group of heme-thiolate monooxygenases. They oxidize a variety of structurally unrelated compounds, including steroids, fatty acids, and xenobiotics.</text>
</comment>
<accession>A0A5J6KJE8</accession>
<evidence type="ECO:0000256" key="1">
    <source>
        <dbReference type="ARBA" id="ARBA00001971"/>
    </source>
</evidence>
<evidence type="ECO:0000256" key="2">
    <source>
        <dbReference type="ARBA" id="ARBA00010617"/>
    </source>
</evidence>
<evidence type="ECO:0000256" key="10">
    <source>
        <dbReference type="RuleBase" id="RU000461"/>
    </source>
</evidence>
<dbReference type="CDD" id="cd11055">
    <property type="entry name" value="CYP3A-like"/>
    <property type="match status" value="1"/>
</dbReference>
<keyword evidence="4 9" id="KW-0479">Metal-binding</keyword>
<dbReference type="GO" id="GO:0016705">
    <property type="term" value="F:oxidoreductase activity, acting on paired donors, with incorporation or reduction of molecular oxygen"/>
    <property type="evidence" value="ECO:0007669"/>
    <property type="project" value="InterPro"/>
</dbReference>
<dbReference type="SUPFAM" id="SSF48264">
    <property type="entry name" value="Cytochrome P450"/>
    <property type="match status" value="1"/>
</dbReference>
<protein>
    <submittedName>
        <fullName evidence="11">Cytochrome P450</fullName>
    </submittedName>
</protein>
<evidence type="ECO:0000256" key="7">
    <source>
        <dbReference type="ARBA" id="ARBA00023033"/>
    </source>
</evidence>
<keyword evidence="6 9" id="KW-0408">Iron</keyword>
<dbReference type="InterPro" id="IPR001128">
    <property type="entry name" value="Cyt_P450"/>
</dbReference>
<dbReference type="InterPro" id="IPR036396">
    <property type="entry name" value="Cyt_P450_sf"/>
</dbReference>
<dbReference type="Pfam" id="PF00067">
    <property type="entry name" value="p450"/>
    <property type="match status" value="1"/>
</dbReference>
<evidence type="ECO:0000256" key="5">
    <source>
        <dbReference type="ARBA" id="ARBA00023002"/>
    </source>
</evidence>
<gene>
    <name evidence="11" type="primary">CYP3045C10</name>
</gene>
<comment type="similarity">
    <text evidence="2 10">Belongs to the cytochrome P450 family.</text>
</comment>